<dbReference type="InterPro" id="IPR002347">
    <property type="entry name" value="SDR_fam"/>
</dbReference>
<dbReference type="EMBL" id="JTJJ01000014">
    <property type="protein sequence ID" value="KHJ69503.1"/>
    <property type="molecule type" value="Genomic_DNA"/>
</dbReference>
<dbReference type="SUPFAM" id="SSF51735">
    <property type="entry name" value="NAD(P)-binding Rossmann-fold domains"/>
    <property type="match status" value="1"/>
</dbReference>
<protein>
    <submittedName>
        <fullName evidence="4">Short-chain dehydrogenase</fullName>
    </submittedName>
</protein>
<dbReference type="RefSeq" id="WP_039328372.1">
    <property type="nucleotide sequence ID" value="NZ_JTJJ01000014.1"/>
</dbReference>
<dbReference type="PANTHER" id="PTHR43976">
    <property type="entry name" value="SHORT CHAIN DEHYDROGENASE"/>
    <property type="match status" value="1"/>
</dbReference>
<dbReference type="PANTHER" id="PTHR43976:SF16">
    <property type="entry name" value="SHORT-CHAIN DEHYDROGENASE_REDUCTASE FAMILY PROTEIN"/>
    <property type="match status" value="1"/>
</dbReference>
<sequence>MKTWLITGASSGLGRLMSEDLLARGDRVLACVRRTAAMADLQARYGEQLQVISLDLANTASIAPAVAQAFAQVERVDVVVSNAAYGLFGAAEELSDAQIDRQIATNLTGSIQLIRAVIPLLRQQGGGRIAQVSSEGGQVAYPNFSLYHASKWGIEGFVEAVRQEVASFGIDFLLVEPGPTATNFGAGLDIADALEAYHDSASGQLRRAILSGDFAIKGDAAKSVTAMIATLDQADMPLRLALGSTAYDNIEAALERRLAELRAQKAIAYGADVSS</sequence>
<reference evidence="4 5" key="1">
    <citation type="submission" date="2014-11" db="EMBL/GenBank/DDBJ databases">
        <title>Genome sequencing of Pantoea rodasii ND03.</title>
        <authorList>
            <person name="Muhamad Yunos N.Y."/>
            <person name="Chan K.-G."/>
        </authorList>
    </citation>
    <scope>NUCLEOTIDE SEQUENCE [LARGE SCALE GENOMIC DNA]</scope>
    <source>
        <strain evidence="4 5">ND03</strain>
    </source>
</reference>
<accession>A0A0B1R8X4</accession>
<dbReference type="GO" id="GO:0016491">
    <property type="term" value="F:oxidoreductase activity"/>
    <property type="evidence" value="ECO:0007669"/>
    <property type="project" value="UniProtKB-KW"/>
</dbReference>
<name>A0A0B1R8X4_9GAMM</name>
<dbReference type="Pfam" id="PF00106">
    <property type="entry name" value="adh_short"/>
    <property type="match status" value="1"/>
</dbReference>
<dbReference type="AlphaFoldDB" id="A0A0B1R8X4"/>
<evidence type="ECO:0000256" key="2">
    <source>
        <dbReference type="ARBA" id="ARBA00023002"/>
    </source>
</evidence>
<dbReference type="InterPro" id="IPR036291">
    <property type="entry name" value="NAD(P)-bd_dom_sf"/>
</dbReference>
<dbReference type="InterPro" id="IPR051911">
    <property type="entry name" value="SDR_oxidoreductase"/>
</dbReference>
<comment type="caution">
    <text evidence="4">The sequence shown here is derived from an EMBL/GenBank/DDBJ whole genome shotgun (WGS) entry which is preliminary data.</text>
</comment>
<gene>
    <name evidence="4" type="ORF">QU24_03075</name>
</gene>
<dbReference type="NCBIfam" id="NF005065">
    <property type="entry name" value="PRK06482.1"/>
    <property type="match status" value="1"/>
</dbReference>
<evidence type="ECO:0000313" key="4">
    <source>
        <dbReference type="EMBL" id="KHJ69503.1"/>
    </source>
</evidence>
<organism evidence="4 5">
    <name type="scientific">Pantoea rodasii</name>
    <dbReference type="NCBI Taxonomy" id="1076549"/>
    <lineage>
        <taxon>Bacteria</taxon>
        <taxon>Pseudomonadati</taxon>
        <taxon>Pseudomonadota</taxon>
        <taxon>Gammaproteobacteria</taxon>
        <taxon>Enterobacterales</taxon>
        <taxon>Erwiniaceae</taxon>
        <taxon>Pantoea</taxon>
    </lineage>
</organism>
<proteinExistence type="inferred from homology"/>
<evidence type="ECO:0000256" key="1">
    <source>
        <dbReference type="ARBA" id="ARBA00006484"/>
    </source>
</evidence>
<comment type="similarity">
    <text evidence="1 3">Belongs to the short-chain dehydrogenases/reductases (SDR) family.</text>
</comment>
<keyword evidence="2" id="KW-0560">Oxidoreductase</keyword>
<evidence type="ECO:0000313" key="5">
    <source>
        <dbReference type="Proteomes" id="UP000030853"/>
    </source>
</evidence>
<dbReference type="PRINTS" id="PR00080">
    <property type="entry name" value="SDRFAMILY"/>
</dbReference>
<evidence type="ECO:0000256" key="3">
    <source>
        <dbReference type="RuleBase" id="RU000363"/>
    </source>
</evidence>
<dbReference type="Proteomes" id="UP000030853">
    <property type="component" value="Unassembled WGS sequence"/>
</dbReference>
<dbReference type="PRINTS" id="PR00081">
    <property type="entry name" value="GDHRDH"/>
</dbReference>
<dbReference type="Gene3D" id="3.40.50.720">
    <property type="entry name" value="NAD(P)-binding Rossmann-like Domain"/>
    <property type="match status" value="1"/>
</dbReference>